<dbReference type="GO" id="GO:0016020">
    <property type="term" value="C:membrane"/>
    <property type="evidence" value="ECO:0007669"/>
    <property type="project" value="UniProtKB-SubCell"/>
</dbReference>
<dbReference type="Proteomes" id="UP001201812">
    <property type="component" value="Unassembled WGS sequence"/>
</dbReference>
<evidence type="ECO:0000256" key="5">
    <source>
        <dbReference type="ARBA" id="ARBA00022826"/>
    </source>
</evidence>
<name>A0AAD4MNX6_9BILA</name>
<comment type="subcellular location">
    <subcellularLocation>
        <location evidence="1">Membrane</location>
        <topology evidence="1">Multi-pass membrane protein</topology>
    </subcellularLocation>
</comment>
<feature type="transmembrane region" description="Helical" evidence="12">
    <location>
        <begin position="43"/>
        <end position="63"/>
    </location>
</feature>
<evidence type="ECO:0000256" key="12">
    <source>
        <dbReference type="SAM" id="Phobius"/>
    </source>
</evidence>
<dbReference type="EMBL" id="JAKKPZ010000294">
    <property type="protein sequence ID" value="KAI1696988.1"/>
    <property type="molecule type" value="Genomic_DNA"/>
</dbReference>
<dbReference type="Gene3D" id="1.10.287.70">
    <property type="match status" value="1"/>
</dbReference>
<dbReference type="InterPro" id="IPR047871">
    <property type="entry name" value="K_chnl_Slo-like"/>
</dbReference>
<keyword evidence="10 13" id="KW-0407">Ion channel</keyword>
<evidence type="ECO:0000256" key="4">
    <source>
        <dbReference type="ARBA" id="ARBA00022692"/>
    </source>
</evidence>
<keyword evidence="9 12" id="KW-0472">Membrane</keyword>
<evidence type="ECO:0000256" key="9">
    <source>
        <dbReference type="ARBA" id="ARBA00023136"/>
    </source>
</evidence>
<keyword evidence="7 12" id="KW-1133">Transmembrane helix</keyword>
<keyword evidence="2" id="KW-0813">Transport</keyword>
<evidence type="ECO:0000256" key="11">
    <source>
        <dbReference type="SAM" id="MobiDB-lite"/>
    </source>
</evidence>
<keyword evidence="5" id="KW-0631">Potassium channel</keyword>
<feature type="transmembrane region" description="Helical" evidence="12">
    <location>
        <begin position="129"/>
        <end position="150"/>
    </location>
</feature>
<evidence type="ECO:0000256" key="2">
    <source>
        <dbReference type="ARBA" id="ARBA00022448"/>
    </source>
</evidence>
<dbReference type="AlphaFoldDB" id="A0AAD4MNX6"/>
<keyword evidence="14" id="KW-1185">Reference proteome</keyword>
<reference evidence="13" key="1">
    <citation type="submission" date="2022-01" db="EMBL/GenBank/DDBJ databases">
        <title>Genome Sequence Resource for Two Populations of Ditylenchus destructor, the Migratory Endoparasitic Phytonematode.</title>
        <authorList>
            <person name="Zhang H."/>
            <person name="Lin R."/>
            <person name="Xie B."/>
        </authorList>
    </citation>
    <scope>NUCLEOTIDE SEQUENCE</scope>
    <source>
        <strain evidence="13">BazhouSP</strain>
    </source>
</reference>
<feature type="transmembrane region" description="Helical" evidence="12">
    <location>
        <begin position="262"/>
        <end position="279"/>
    </location>
</feature>
<evidence type="ECO:0000256" key="3">
    <source>
        <dbReference type="ARBA" id="ARBA00022538"/>
    </source>
</evidence>
<feature type="compositionally biased region" description="Basic and acidic residues" evidence="11">
    <location>
        <begin position="363"/>
        <end position="383"/>
    </location>
</feature>
<organism evidence="13 14">
    <name type="scientific">Ditylenchus destructor</name>
    <dbReference type="NCBI Taxonomy" id="166010"/>
    <lineage>
        <taxon>Eukaryota</taxon>
        <taxon>Metazoa</taxon>
        <taxon>Ecdysozoa</taxon>
        <taxon>Nematoda</taxon>
        <taxon>Chromadorea</taxon>
        <taxon>Rhabditida</taxon>
        <taxon>Tylenchina</taxon>
        <taxon>Tylenchomorpha</taxon>
        <taxon>Sphaerularioidea</taxon>
        <taxon>Anguinidae</taxon>
        <taxon>Anguininae</taxon>
        <taxon>Ditylenchus</taxon>
    </lineage>
</organism>
<keyword evidence="3" id="KW-0633">Potassium transport</keyword>
<dbReference type="SUPFAM" id="SSF81324">
    <property type="entry name" value="Voltage-gated potassium channels"/>
    <property type="match status" value="1"/>
</dbReference>
<dbReference type="PANTHER" id="PTHR10027">
    <property type="entry name" value="CALCIUM-ACTIVATED POTASSIUM CHANNEL ALPHA CHAIN"/>
    <property type="match status" value="1"/>
</dbReference>
<feature type="region of interest" description="Disordered" evidence="11">
    <location>
        <begin position="359"/>
        <end position="390"/>
    </location>
</feature>
<comment type="caution">
    <text evidence="13">The sequence shown here is derived from an EMBL/GenBank/DDBJ whole genome shotgun (WGS) entry which is preliminary data.</text>
</comment>
<dbReference type="GO" id="GO:0060072">
    <property type="term" value="F:large conductance calcium-activated potassium channel activity"/>
    <property type="evidence" value="ECO:0007669"/>
    <property type="project" value="TreeGrafter"/>
</dbReference>
<feature type="transmembrane region" description="Helical" evidence="12">
    <location>
        <begin position="328"/>
        <end position="348"/>
    </location>
</feature>
<dbReference type="PANTHER" id="PTHR10027:SF33">
    <property type="entry name" value="CALCIUM-ACTIVATED POTASSIUM CHANNEL SUBUNIT ALPHA-1-RELATED"/>
    <property type="match status" value="1"/>
</dbReference>
<keyword evidence="4 12" id="KW-0812">Transmembrane</keyword>
<evidence type="ECO:0000256" key="10">
    <source>
        <dbReference type="ARBA" id="ARBA00023303"/>
    </source>
</evidence>
<evidence type="ECO:0000313" key="13">
    <source>
        <dbReference type="EMBL" id="KAI1696988.1"/>
    </source>
</evidence>
<keyword evidence="8" id="KW-0406">Ion transport</keyword>
<evidence type="ECO:0000256" key="1">
    <source>
        <dbReference type="ARBA" id="ARBA00004141"/>
    </source>
</evidence>
<protein>
    <submittedName>
        <fullName evidence="13">Calcium-activated potassium channel slowpoke</fullName>
    </submittedName>
</protein>
<evidence type="ECO:0000256" key="7">
    <source>
        <dbReference type="ARBA" id="ARBA00022989"/>
    </source>
</evidence>
<proteinExistence type="predicted"/>
<gene>
    <name evidence="13" type="ORF">DdX_18759</name>
</gene>
<evidence type="ECO:0000256" key="6">
    <source>
        <dbReference type="ARBA" id="ARBA00022958"/>
    </source>
</evidence>
<accession>A0AAD4MNX6</accession>
<evidence type="ECO:0000313" key="14">
    <source>
        <dbReference type="Proteomes" id="UP001201812"/>
    </source>
</evidence>
<evidence type="ECO:0000256" key="8">
    <source>
        <dbReference type="ARBA" id="ARBA00023065"/>
    </source>
</evidence>
<keyword evidence="6" id="KW-0630">Potassium</keyword>
<sequence length="390" mass="44392">MDAVNSYFSGNVSKSLDSTGNISELHSSLSEEKGKCSQQDHPIVLASLYSSILSYFFTFLLIYTCRVIKRSFGIPKNKANELDADPESKDTDRIEYLWGRRISSERRLWAVDRGYFASLIFWKHRIMPVTSMISLSLVCLAGIGSLAIYFIDINRDSFQVINCKPLSENLTQQIDLGLNAIFLLAFLKRFVDAPDKIKLLLYDRYTYADFATIPPSFLAVFMGRSFIGLRYGASARLLPLPSLLYITRIIKPYFIYRHVTNYVYGIVPFLGAVGILHWMENFGDPWNEHANDTNANPLSYLQCAYSLVMAILTLGIKHSFCKTIWGRVSLVSLAWCYLALFVKLAILYRRENRRQGTVVPTGHDAKRLEEGESRKSKQAKDSSEMTEVLI</sequence>
<feature type="transmembrane region" description="Helical" evidence="12">
    <location>
        <begin position="207"/>
        <end position="227"/>
    </location>
</feature>